<protein>
    <recommendedName>
        <fullName evidence="1">SCP2 domain-containing protein</fullName>
    </recommendedName>
</protein>
<name>A0A0M0BNG2_9ARCH</name>
<dbReference type="Proteomes" id="UP000037210">
    <property type="component" value="Unassembled WGS sequence"/>
</dbReference>
<organism evidence="2 3">
    <name type="scientific">miscellaneous Crenarchaeota group-15 archaeon DG-45</name>
    <dbReference type="NCBI Taxonomy" id="1685127"/>
    <lineage>
        <taxon>Archaea</taxon>
        <taxon>Candidatus Bathyarchaeota</taxon>
        <taxon>MCG-15</taxon>
    </lineage>
</organism>
<evidence type="ECO:0000313" key="2">
    <source>
        <dbReference type="EMBL" id="KON30122.1"/>
    </source>
</evidence>
<dbReference type="EMBL" id="LFWZ01000040">
    <property type="protein sequence ID" value="KON30122.1"/>
    <property type="molecule type" value="Genomic_DNA"/>
</dbReference>
<dbReference type="InterPro" id="IPR036527">
    <property type="entry name" value="SCP2_sterol-bd_dom_sf"/>
</dbReference>
<dbReference type="InterPro" id="IPR003033">
    <property type="entry name" value="SCP2_sterol-bd_dom"/>
</dbReference>
<sequence>MVRFLSLDYWRRVEETANGDEEFGIRARGFTASFTFGVTDSKEPPPVYVMFEDGRVTEVRGLREGEATDFALEGPYEVWVRVNRGEMDGANAIMARQLRFRGSMSSIIRYSKAFLRLFIVMQRIPVEY</sequence>
<evidence type="ECO:0000259" key="1">
    <source>
        <dbReference type="Pfam" id="PF02036"/>
    </source>
</evidence>
<dbReference type="SUPFAM" id="SSF55718">
    <property type="entry name" value="SCP-like"/>
    <property type="match status" value="1"/>
</dbReference>
<evidence type="ECO:0000313" key="3">
    <source>
        <dbReference type="Proteomes" id="UP000037210"/>
    </source>
</evidence>
<comment type="caution">
    <text evidence="2">The sequence shown here is derived from an EMBL/GenBank/DDBJ whole genome shotgun (WGS) entry which is preliminary data.</text>
</comment>
<reference evidence="2 3" key="1">
    <citation type="submission" date="2015-06" db="EMBL/GenBank/DDBJ databases">
        <title>New insights into the roles of widespread benthic archaea in carbon and nitrogen cycling.</title>
        <authorList>
            <person name="Lazar C.S."/>
            <person name="Baker B.J."/>
            <person name="Seitz K.W."/>
            <person name="Hyde A.S."/>
            <person name="Dick G.J."/>
            <person name="Hinrichs K.-U."/>
            <person name="Teske A.P."/>
        </authorList>
    </citation>
    <scope>NUCLEOTIDE SEQUENCE [LARGE SCALE GENOMIC DNA]</scope>
    <source>
        <strain evidence="2">DG-45</strain>
    </source>
</reference>
<gene>
    <name evidence="2" type="ORF">AC482_04580</name>
</gene>
<dbReference type="Pfam" id="PF02036">
    <property type="entry name" value="SCP2"/>
    <property type="match status" value="1"/>
</dbReference>
<dbReference type="AlphaFoldDB" id="A0A0M0BNG2"/>
<dbReference type="Gene3D" id="3.30.1050.10">
    <property type="entry name" value="SCP2 sterol-binding domain"/>
    <property type="match status" value="1"/>
</dbReference>
<feature type="domain" description="SCP2" evidence="1">
    <location>
        <begin position="27"/>
        <end position="111"/>
    </location>
</feature>
<accession>A0A0M0BNG2</accession>
<proteinExistence type="predicted"/>